<gene>
    <name evidence="2" type="ORF">ACD_80C00013G0012</name>
</gene>
<dbReference type="PANTHER" id="PTHR30289">
    <property type="entry name" value="UNCHARACTERIZED PROTEIN YBCL-RELATED"/>
    <property type="match status" value="1"/>
</dbReference>
<organism evidence="2">
    <name type="scientific">uncultured bacterium</name>
    <name type="common">gcode 4</name>
    <dbReference type="NCBI Taxonomy" id="1234023"/>
    <lineage>
        <taxon>Bacteria</taxon>
        <taxon>environmental samples</taxon>
    </lineage>
</organism>
<sequence>MYIHAMRKRIWLFLIVACILTLIGIRFFGSWWKLLTPSLLFSQDTQMKITSDFIDNGLLPPVYTCDGDGRFPTLKVKDIPAGVKTLALVVDDPDAPSGVRDHLLLANIPLTEDPYVVISQDSFNLWVLGQNGWWEQAWWAPCPPSGTHRYIFKLYALSQKLEISSGFSKERLIELMWGKIVGQTQIVSLYKRQ</sequence>
<reference evidence="2" key="1">
    <citation type="journal article" date="2012" name="Science">
        <title>Fermentation, hydrogen, and sulfur metabolism in multiple uncultivated bacterial phyla.</title>
        <authorList>
            <person name="Wrighton K.C."/>
            <person name="Thomas B.C."/>
            <person name="Sharon I."/>
            <person name="Miller C.S."/>
            <person name="Castelle C.J."/>
            <person name="VerBerkmoes N.C."/>
            <person name="Wilkins M.J."/>
            <person name="Hettich R.L."/>
            <person name="Lipton M.S."/>
            <person name="Williams K.H."/>
            <person name="Long P.E."/>
            <person name="Banfield J.F."/>
        </authorList>
    </citation>
    <scope>NUCLEOTIDE SEQUENCE [LARGE SCALE GENOMIC DNA]</scope>
</reference>
<protein>
    <recommendedName>
        <fullName evidence="3">PEBP family protein</fullName>
    </recommendedName>
</protein>
<dbReference type="PANTHER" id="PTHR30289:SF1">
    <property type="entry name" value="PEBP (PHOSPHATIDYLETHANOLAMINE-BINDING PROTEIN) FAMILY PROTEIN"/>
    <property type="match status" value="1"/>
</dbReference>
<dbReference type="InterPro" id="IPR036610">
    <property type="entry name" value="PEBP-like_sf"/>
</dbReference>
<proteinExistence type="predicted"/>
<dbReference type="EMBL" id="AMFJ01036020">
    <property type="protein sequence ID" value="EKD25582.1"/>
    <property type="molecule type" value="Genomic_DNA"/>
</dbReference>
<dbReference type="InterPro" id="IPR008914">
    <property type="entry name" value="PEBP"/>
</dbReference>
<accession>K1XKA8</accession>
<dbReference type="Gene3D" id="3.90.280.10">
    <property type="entry name" value="PEBP-like"/>
    <property type="match status" value="1"/>
</dbReference>
<keyword evidence="1" id="KW-1133">Transmembrane helix</keyword>
<keyword evidence="1" id="KW-0812">Transmembrane</keyword>
<dbReference type="AlphaFoldDB" id="K1XKA8"/>
<comment type="caution">
    <text evidence="2">The sequence shown here is derived from an EMBL/GenBank/DDBJ whole genome shotgun (WGS) entry which is preliminary data.</text>
</comment>
<dbReference type="NCBIfam" id="TIGR00481">
    <property type="entry name" value="YbhB/YbcL family Raf kinase inhibitor-like protein"/>
    <property type="match status" value="1"/>
</dbReference>
<dbReference type="CDD" id="cd00865">
    <property type="entry name" value="PEBP_bact_arch"/>
    <property type="match status" value="1"/>
</dbReference>
<evidence type="ECO:0000256" key="1">
    <source>
        <dbReference type="SAM" id="Phobius"/>
    </source>
</evidence>
<dbReference type="Pfam" id="PF01161">
    <property type="entry name" value="PBP"/>
    <property type="match status" value="1"/>
</dbReference>
<dbReference type="SUPFAM" id="SSF49777">
    <property type="entry name" value="PEBP-like"/>
    <property type="match status" value="1"/>
</dbReference>
<keyword evidence="1" id="KW-0472">Membrane</keyword>
<feature type="transmembrane region" description="Helical" evidence="1">
    <location>
        <begin position="12"/>
        <end position="32"/>
    </location>
</feature>
<evidence type="ECO:0008006" key="3">
    <source>
        <dbReference type="Google" id="ProtNLM"/>
    </source>
</evidence>
<evidence type="ECO:0000313" key="2">
    <source>
        <dbReference type="EMBL" id="EKD25582.1"/>
    </source>
</evidence>
<name>K1XKA8_9BACT</name>
<dbReference type="InterPro" id="IPR005247">
    <property type="entry name" value="YbhB_YbcL/LppC-like"/>
</dbReference>